<dbReference type="Proteomes" id="UP000315400">
    <property type="component" value="Unassembled WGS sequence"/>
</dbReference>
<protein>
    <submittedName>
        <fullName evidence="2">Glycosyltransferase</fullName>
    </submittedName>
</protein>
<dbReference type="PANTHER" id="PTHR43685:SF2">
    <property type="entry name" value="GLYCOSYLTRANSFERASE 2-LIKE DOMAIN-CONTAINING PROTEIN"/>
    <property type="match status" value="1"/>
</dbReference>
<dbReference type="InterPro" id="IPR029044">
    <property type="entry name" value="Nucleotide-diphossugar_trans"/>
</dbReference>
<accession>A0A540VNR1</accession>
<dbReference type="GO" id="GO:0016740">
    <property type="term" value="F:transferase activity"/>
    <property type="evidence" value="ECO:0007669"/>
    <property type="project" value="UniProtKB-KW"/>
</dbReference>
<keyword evidence="2" id="KW-0808">Transferase</keyword>
<dbReference type="AlphaFoldDB" id="A0A540VNR1"/>
<evidence type="ECO:0000313" key="2">
    <source>
        <dbReference type="EMBL" id="TQE98389.1"/>
    </source>
</evidence>
<reference evidence="2 3" key="1">
    <citation type="submission" date="2019-06" db="EMBL/GenBank/DDBJ databases">
        <title>Metagenome assembled Genome of Spiribacter salinus SL48-SHIP from the microbial mat of Salt Lake 48 (Novosibirsk region, Russia).</title>
        <authorList>
            <person name="Shipova A."/>
            <person name="Rozanov A.S."/>
            <person name="Bryanskaya A.V."/>
            <person name="Peltek S.E."/>
        </authorList>
    </citation>
    <scope>NUCLEOTIDE SEQUENCE [LARGE SCALE GENOMIC DNA]</scope>
    <source>
        <strain evidence="2">SL48-SHIP-2</strain>
    </source>
</reference>
<dbReference type="Pfam" id="PF00535">
    <property type="entry name" value="Glycos_transf_2"/>
    <property type="match status" value="1"/>
</dbReference>
<gene>
    <name evidence="2" type="ORF">FKY71_14090</name>
</gene>
<evidence type="ECO:0000313" key="3">
    <source>
        <dbReference type="Proteomes" id="UP000315400"/>
    </source>
</evidence>
<dbReference type="PANTHER" id="PTHR43685">
    <property type="entry name" value="GLYCOSYLTRANSFERASE"/>
    <property type="match status" value="1"/>
</dbReference>
<sequence length="350" mass="39235">MRCSARWRARKTRCSCMTDETKVPDVSVVIPCYNAERWVARAIDSVLAQEGVTVEVIVIDDGSTDGSVDVLRRYEDRIHWETGPNRGACAARNRGLALARADYVMFLDADDYIGPELLASMQQSITEHGADCAIAQVFDQSEHGPMVRRTRPRTDDWRHLLEDWLRGAFVPPCGLLWRRCLVEKIDGWNAQLRKNQDGDLVYRAILDGAAFCTTAEGHAVYWHHAGGRISSNLSRGKLLDALATMQTLTAALESRGELTGPLRRAVSLSSHTLERRAVELTDPALSRDLADFRRSYGFPRYDGSTLHIATSKIIGLPRKQKISRILQGLQQKLKGRRILRESEAKHASQS</sequence>
<evidence type="ECO:0000259" key="1">
    <source>
        <dbReference type="Pfam" id="PF00535"/>
    </source>
</evidence>
<feature type="domain" description="Glycosyltransferase 2-like" evidence="1">
    <location>
        <begin position="27"/>
        <end position="149"/>
    </location>
</feature>
<name>A0A540VNR1_9GAMM</name>
<dbReference type="SUPFAM" id="SSF53448">
    <property type="entry name" value="Nucleotide-diphospho-sugar transferases"/>
    <property type="match status" value="1"/>
</dbReference>
<dbReference type="Gene3D" id="3.90.550.10">
    <property type="entry name" value="Spore Coat Polysaccharide Biosynthesis Protein SpsA, Chain A"/>
    <property type="match status" value="1"/>
</dbReference>
<dbReference type="InterPro" id="IPR001173">
    <property type="entry name" value="Glyco_trans_2-like"/>
</dbReference>
<comment type="caution">
    <text evidence="2">The sequence shown here is derived from an EMBL/GenBank/DDBJ whole genome shotgun (WGS) entry which is preliminary data.</text>
</comment>
<dbReference type="EMBL" id="VIFK01000211">
    <property type="protein sequence ID" value="TQE98389.1"/>
    <property type="molecule type" value="Genomic_DNA"/>
</dbReference>
<dbReference type="InterPro" id="IPR050834">
    <property type="entry name" value="Glycosyltransf_2"/>
</dbReference>
<proteinExistence type="predicted"/>
<organism evidence="2 3">
    <name type="scientific">Spiribacter salinus</name>
    <dbReference type="NCBI Taxonomy" id="1335746"/>
    <lineage>
        <taxon>Bacteria</taxon>
        <taxon>Pseudomonadati</taxon>
        <taxon>Pseudomonadota</taxon>
        <taxon>Gammaproteobacteria</taxon>
        <taxon>Chromatiales</taxon>
        <taxon>Ectothiorhodospiraceae</taxon>
        <taxon>Spiribacter</taxon>
    </lineage>
</organism>